<name>A0A397SB66_9GLOM</name>
<keyword evidence="2" id="KW-1185">Reference proteome</keyword>
<reference evidence="1 2" key="1">
    <citation type="submission" date="2018-06" db="EMBL/GenBank/DDBJ databases">
        <title>Comparative genomics reveals the genomic features of Rhizophagus irregularis, R. cerebriforme, R. diaphanum and Gigaspora rosea, and their symbiotic lifestyle signature.</title>
        <authorList>
            <person name="Morin E."/>
            <person name="San Clemente H."/>
            <person name="Chen E.C.H."/>
            <person name="De La Providencia I."/>
            <person name="Hainaut M."/>
            <person name="Kuo A."/>
            <person name="Kohler A."/>
            <person name="Murat C."/>
            <person name="Tang N."/>
            <person name="Roy S."/>
            <person name="Loubradou J."/>
            <person name="Henrissat B."/>
            <person name="Grigoriev I.V."/>
            <person name="Corradi N."/>
            <person name="Roux C."/>
            <person name="Martin F.M."/>
        </authorList>
    </citation>
    <scope>NUCLEOTIDE SEQUENCE [LARGE SCALE GENOMIC DNA]</scope>
    <source>
        <strain evidence="1 2">DAOM 227022</strain>
    </source>
</reference>
<gene>
    <name evidence="1" type="ORF">C1645_458456</name>
</gene>
<accession>A0A397SB66</accession>
<protein>
    <submittedName>
        <fullName evidence="1">Uncharacterized protein</fullName>
    </submittedName>
</protein>
<organism evidence="1 2">
    <name type="scientific">Glomus cerebriforme</name>
    <dbReference type="NCBI Taxonomy" id="658196"/>
    <lineage>
        <taxon>Eukaryota</taxon>
        <taxon>Fungi</taxon>
        <taxon>Fungi incertae sedis</taxon>
        <taxon>Mucoromycota</taxon>
        <taxon>Glomeromycotina</taxon>
        <taxon>Glomeromycetes</taxon>
        <taxon>Glomerales</taxon>
        <taxon>Glomeraceae</taxon>
        <taxon>Glomus</taxon>
    </lineage>
</organism>
<comment type="caution">
    <text evidence="1">The sequence shown here is derived from an EMBL/GenBank/DDBJ whole genome shotgun (WGS) entry which is preliminary data.</text>
</comment>
<dbReference type="AlphaFoldDB" id="A0A397SB66"/>
<evidence type="ECO:0000313" key="1">
    <source>
        <dbReference type="EMBL" id="RIA83553.1"/>
    </source>
</evidence>
<dbReference type="STRING" id="658196.A0A397SB66"/>
<evidence type="ECO:0000313" key="2">
    <source>
        <dbReference type="Proteomes" id="UP000265703"/>
    </source>
</evidence>
<dbReference type="OrthoDB" id="2282164at2759"/>
<dbReference type="Proteomes" id="UP000265703">
    <property type="component" value="Unassembled WGS sequence"/>
</dbReference>
<sequence>MIIVHLLFVQLHKQLMNIGGVKKWLALPNTKPKETIVEEKKQDEEKPKKEKDNPSIMEAIVSKSLNPIVSPNEAKEYKQYMNQDKNMVLTSTPKDDTHHYTNFCRRGNLPNPITDLRVDNKVYEEYLDIPNQYAVIKAVGSNQYDSCGAAKSRYQAYESWLKTGKLAVNNSNVKKV</sequence>
<dbReference type="EMBL" id="QKYT01000562">
    <property type="protein sequence ID" value="RIA83553.1"/>
    <property type="molecule type" value="Genomic_DNA"/>
</dbReference>
<proteinExistence type="predicted"/>